<reference evidence="3 4" key="1">
    <citation type="submission" date="2015-05" db="EMBL/GenBank/DDBJ databases">
        <title>Distinctive expansion of gene families associated with plant cell wall degradation and secondary metabolism in the genomes of grapevine trunk pathogens.</title>
        <authorList>
            <person name="Lawrence D.P."/>
            <person name="Travadon R."/>
            <person name="Rolshausen P.E."/>
            <person name="Baumgartner K."/>
        </authorList>
    </citation>
    <scope>NUCLEOTIDE SEQUENCE [LARGE SCALE GENOMIC DNA]</scope>
    <source>
        <strain evidence="3">UCRPC4</strain>
    </source>
</reference>
<feature type="domain" description="Ribosomal protein bL31m N-terminal" evidence="2">
    <location>
        <begin position="36"/>
        <end position="80"/>
    </location>
</feature>
<evidence type="ECO:0000256" key="1">
    <source>
        <dbReference type="SAM" id="MobiDB-lite"/>
    </source>
</evidence>
<reference evidence="3 4" key="2">
    <citation type="submission" date="2015-05" db="EMBL/GenBank/DDBJ databases">
        <authorList>
            <person name="Morales-Cruz A."/>
            <person name="Amrine K.C."/>
            <person name="Cantu D."/>
        </authorList>
    </citation>
    <scope>NUCLEOTIDE SEQUENCE [LARGE SCALE GENOMIC DNA]</scope>
    <source>
        <strain evidence="3">UCRPC4</strain>
    </source>
</reference>
<dbReference type="GO" id="GO:0032543">
    <property type="term" value="P:mitochondrial translation"/>
    <property type="evidence" value="ECO:0007669"/>
    <property type="project" value="InterPro"/>
</dbReference>
<dbReference type="InterPro" id="IPR048874">
    <property type="entry name" value="Ribosomal_bL31m_N"/>
</dbReference>
<dbReference type="Proteomes" id="UP000053317">
    <property type="component" value="Unassembled WGS sequence"/>
</dbReference>
<evidence type="ECO:0000313" key="3">
    <source>
        <dbReference type="EMBL" id="KKY14428.1"/>
    </source>
</evidence>
<evidence type="ECO:0000313" key="4">
    <source>
        <dbReference type="Proteomes" id="UP000053317"/>
    </source>
</evidence>
<protein>
    <submittedName>
        <fullName evidence="3">Putative mitochondrial 54s ribosomal protein 36</fullName>
    </submittedName>
</protein>
<organism evidence="3 4">
    <name type="scientific">Phaeomoniella chlamydospora</name>
    <name type="common">Phaeoacremonium chlamydosporum</name>
    <dbReference type="NCBI Taxonomy" id="158046"/>
    <lineage>
        <taxon>Eukaryota</taxon>
        <taxon>Fungi</taxon>
        <taxon>Dikarya</taxon>
        <taxon>Ascomycota</taxon>
        <taxon>Pezizomycotina</taxon>
        <taxon>Eurotiomycetes</taxon>
        <taxon>Chaetothyriomycetidae</taxon>
        <taxon>Phaeomoniellales</taxon>
        <taxon>Phaeomoniellaceae</taxon>
        <taxon>Phaeomoniella</taxon>
    </lineage>
</organism>
<accession>A0A0G2FR81</accession>
<proteinExistence type="predicted"/>
<keyword evidence="3" id="KW-0687">Ribonucleoprotein</keyword>
<evidence type="ECO:0000259" key="2">
    <source>
        <dbReference type="Pfam" id="PF21492"/>
    </source>
</evidence>
<sequence>MSLRPILRPTNPPSIFQPTSTTYICSQCRHARLIRRPKRPYTFTQLITLSDGSAYTIRTSSPLPVYRSTRDTRNSPLWNPRSKALVNAEEDEAGILAAFRQKFGRGYDAVRIVDPGAETAPDTGSVSGPAADKKKAIQDDTQTGLEGEDFDEEDESLLDLISGYGQEEAAKAAKDNTPMAKKVK</sequence>
<gene>
    <name evidence="3" type="ORF">UCRPC4_g06748</name>
</gene>
<dbReference type="PANTHER" id="PTHR28174:SF1">
    <property type="entry name" value="LARGE RIBOSOMAL SUBUNIT PROTEIN BL31M"/>
    <property type="match status" value="1"/>
</dbReference>
<dbReference type="GO" id="GO:0003735">
    <property type="term" value="F:structural constituent of ribosome"/>
    <property type="evidence" value="ECO:0007669"/>
    <property type="project" value="InterPro"/>
</dbReference>
<dbReference type="GO" id="GO:0005762">
    <property type="term" value="C:mitochondrial large ribosomal subunit"/>
    <property type="evidence" value="ECO:0007669"/>
    <property type="project" value="InterPro"/>
</dbReference>
<keyword evidence="4" id="KW-1185">Reference proteome</keyword>
<dbReference type="AlphaFoldDB" id="A0A0G2FR81"/>
<name>A0A0G2FR81_PHACM</name>
<dbReference type="EMBL" id="LCWF01000226">
    <property type="protein sequence ID" value="KKY14428.1"/>
    <property type="molecule type" value="Genomic_DNA"/>
</dbReference>
<dbReference type="OrthoDB" id="5587740at2759"/>
<keyword evidence="3" id="KW-0689">Ribosomal protein</keyword>
<dbReference type="Gene3D" id="6.20.130.10">
    <property type="match status" value="1"/>
</dbReference>
<dbReference type="Pfam" id="PF21492">
    <property type="entry name" value="bL31_N"/>
    <property type="match status" value="1"/>
</dbReference>
<dbReference type="PANTHER" id="PTHR28174">
    <property type="entry name" value="54S RIBOSOMAL PROTEIN L36, MITOCHONDRIAL"/>
    <property type="match status" value="1"/>
</dbReference>
<comment type="caution">
    <text evidence="3">The sequence shown here is derived from an EMBL/GenBank/DDBJ whole genome shotgun (WGS) entry which is preliminary data.</text>
</comment>
<dbReference type="InterPro" id="IPR034600">
    <property type="entry name" value="Ribosomal_bL31m"/>
</dbReference>
<feature type="region of interest" description="Disordered" evidence="1">
    <location>
        <begin position="116"/>
        <end position="154"/>
    </location>
</feature>